<dbReference type="PANTHER" id="PTHR30606">
    <property type="entry name" value="LIPID A BIOSYNTHESIS LAUROYL ACYLTRANSFERASE"/>
    <property type="match status" value="1"/>
</dbReference>
<keyword evidence="2" id="KW-1003">Cell membrane</keyword>
<protein>
    <submittedName>
        <fullName evidence="8">Lipid A biosynthesis lauroyl acyltransferase</fullName>
    </submittedName>
</protein>
<evidence type="ECO:0000256" key="4">
    <source>
        <dbReference type="ARBA" id="ARBA00022679"/>
    </source>
</evidence>
<keyword evidence="6 8" id="KW-0012">Acyltransferase</keyword>
<evidence type="ECO:0000256" key="3">
    <source>
        <dbReference type="ARBA" id="ARBA00022519"/>
    </source>
</evidence>
<name>A0ABM7X2N7_9BACT</name>
<keyword evidence="9" id="KW-1185">Reference proteome</keyword>
<keyword evidence="7" id="KW-0812">Transmembrane</keyword>
<dbReference type="GO" id="GO:0016746">
    <property type="term" value="F:acyltransferase activity"/>
    <property type="evidence" value="ECO:0007669"/>
    <property type="project" value="UniProtKB-KW"/>
</dbReference>
<keyword evidence="3" id="KW-0997">Cell inner membrane</keyword>
<proteinExistence type="predicted"/>
<comment type="subcellular location">
    <subcellularLocation>
        <location evidence="1">Cell inner membrane</location>
    </subcellularLocation>
</comment>
<evidence type="ECO:0000313" key="8">
    <source>
        <dbReference type="EMBL" id="BDG06056.1"/>
    </source>
</evidence>
<organism evidence="8 9">
    <name type="scientific">Anaeromyxobacter oryzae</name>
    <dbReference type="NCBI Taxonomy" id="2918170"/>
    <lineage>
        <taxon>Bacteria</taxon>
        <taxon>Pseudomonadati</taxon>
        <taxon>Myxococcota</taxon>
        <taxon>Myxococcia</taxon>
        <taxon>Myxococcales</taxon>
        <taxon>Cystobacterineae</taxon>
        <taxon>Anaeromyxobacteraceae</taxon>
        <taxon>Anaeromyxobacter</taxon>
    </lineage>
</organism>
<keyword evidence="7" id="KW-1133">Transmembrane helix</keyword>
<evidence type="ECO:0000256" key="2">
    <source>
        <dbReference type="ARBA" id="ARBA00022475"/>
    </source>
</evidence>
<evidence type="ECO:0000256" key="5">
    <source>
        <dbReference type="ARBA" id="ARBA00023136"/>
    </source>
</evidence>
<dbReference type="Proteomes" id="UP001162891">
    <property type="component" value="Chromosome"/>
</dbReference>
<dbReference type="EMBL" id="AP025591">
    <property type="protein sequence ID" value="BDG06056.1"/>
    <property type="molecule type" value="Genomic_DNA"/>
</dbReference>
<dbReference type="InterPro" id="IPR004960">
    <property type="entry name" value="LipA_acyltrans"/>
</dbReference>
<dbReference type="CDD" id="cd07984">
    <property type="entry name" value="LPLAT_LABLAT-like"/>
    <property type="match status" value="1"/>
</dbReference>
<dbReference type="PANTHER" id="PTHR30606:SF10">
    <property type="entry name" value="PHOSPHATIDYLINOSITOL MANNOSIDE ACYLTRANSFERASE"/>
    <property type="match status" value="1"/>
</dbReference>
<accession>A0ABM7X2N7</accession>
<evidence type="ECO:0000256" key="7">
    <source>
        <dbReference type="SAM" id="Phobius"/>
    </source>
</evidence>
<dbReference type="RefSeq" id="WP_248355337.1">
    <property type="nucleotide sequence ID" value="NZ_AP025591.1"/>
</dbReference>
<reference evidence="9" key="1">
    <citation type="journal article" date="2022" name="Int. J. Syst. Evol. Microbiol.">
        <title>Anaeromyxobacter oryzae sp. nov., Anaeromyxobacter diazotrophicus sp. nov. and Anaeromyxobacter paludicola sp. nov., isolated from paddy soils.</title>
        <authorList>
            <person name="Itoh H."/>
            <person name="Xu Z."/>
            <person name="Mise K."/>
            <person name="Masuda Y."/>
            <person name="Ushijima N."/>
            <person name="Hayakawa C."/>
            <person name="Shiratori Y."/>
            <person name="Senoo K."/>
        </authorList>
    </citation>
    <scope>NUCLEOTIDE SEQUENCE [LARGE SCALE GENOMIC DNA]</scope>
    <source>
        <strain evidence="9">Red232</strain>
    </source>
</reference>
<keyword evidence="5 7" id="KW-0472">Membrane</keyword>
<dbReference type="Pfam" id="PF03279">
    <property type="entry name" value="Lip_A_acyltrans"/>
    <property type="match status" value="1"/>
</dbReference>
<evidence type="ECO:0000313" key="9">
    <source>
        <dbReference type="Proteomes" id="UP001162891"/>
    </source>
</evidence>
<evidence type="ECO:0000256" key="1">
    <source>
        <dbReference type="ARBA" id="ARBA00004533"/>
    </source>
</evidence>
<gene>
    <name evidence="8" type="primary">msbB</name>
    <name evidence="8" type="ORF">AMOR_50520</name>
</gene>
<feature type="transmembrane region" description="Helical" evidence="7">
    <location>
        <begin position="15"/>
        <end position="32"/>
    </location>
</feature>
<sequence>MRLLGWLLVRIPHRWLMAAGAALGALLWGLGIRRKVVLDNLRLAFPEKTEEERRTIARSTYRNLGQIVPDFLRVPALPKAELERIFVYDGWDAYERARALGKGVIACTAHFGNFDLLAAAHTLRGVPITMISRQMGKSGANDLWRSARKRAGVEDLVVGKGNVLQAATRSLKAGRTLGYVIDQNQPGRSAIFPTFFGVPAATAPTPALLARRTGAAVVFCLSVPLGDGRHQVIIEGPLSPPDTGDRDRDALLFMQDLNDRLERWVRAFPDRWYWLHRRWKRRGDAPVAAPAALTPEDAAR</sequence>
<evidence type="ECO:0000256" key="6">
    <source>
        <dbReference type="ARBA" id="ARBA00023315"/>
    </source>
</evidence>
<keyword evidence="4" id="KW-0808">Transferase</keyword>
<dbReference type="PIRSF" id="PIRSF026649">
    <property type="entry name" value="MsbB"/>
    <property type="match status" value="1"/>
</dbReference>